<dbReference type="InterPro" id="IPR030391">
    <property type="entry name" value="MeTrfase_TrmA_CS"/>
</dbReference>
<dbReference type="PANTHER" id="PTHR11061:SF30">
    <property type="entry name" value="TRNA (URACIL(54)-C(5))-METHYLTRANSFERASE"/>
    <property type="match status" value="1"/>
</dbReference>
<dbReference type="Gene3D" id="2.40.50.140">
    <property type="entry name" value="Nucleic acid-binding proteins"/>
    <property type="match status" value="1"/>
</dbReference>
<evidence type="ECO:0000259" key="5">
    <source>
        <dbReference type="PROSITE" id="PS50926"/>
    </source>
</evidence>
<feature type="domain" description="TRAM" evidence="5">
    <location>
        <begin position="15"/>
        <end position="73"/>
    </location>
</feature>
<dbReference type="PROSITE" id="PS01231">
    <property type="entry name" value="TRMA_2"/>
    <property type="match status" value="1"/>
</dbReference>
<dbReference type="InterPro" id="IPR002792">
    <property type="entry name" value="TRAM_dom"/>
</dbReference>
<evidence type="ECO:0000256" key="1">
    <source>
        <dbReference type="ARBA" id="ARBA00022603"/>
    </source>
</evidence>
<dbReference type="PANTHER" id="PTHR11061">
    <property type="entry name" value="RNA M5U METHYLTRANSFERASE"/>
    <property type="match status" value="1"/>
</dbReference>
<dbReference type="PROSITE" id="PS51687">
    <property type="entry name" value="SAM_MT_RNA_M5U"/>
    <property type="match status" value="1"/>
</dbReference>
<dbReference type="InterPro" id="IPR029063">
    <property type="entry name" value="SAM-dependent_MTases_sf"/>
</dbReference>
<dbReference type="RefSeq" id="WP_249480316.1">
    <property type="nucleotide sequence ID" value="NZ_CP097218.1"/>
</dbReference>
<dbReference type="Gene3D" id="3.40.50.150">
    <property type="entry name" value="Vaccinia Virus protein VP39"/>
    <property type="match status" value="1"/>
</dbReference>
<dbReference type="PROSITE" id="PS50926">
    <property type="entry name" value="TRAM"/>
    <property type="match status" value="1"/>
</dbReference>
<comment type="similarity">
    <text evidence="4">Belongs to the class I-like SAM-binding methyltransferase superfamily. RNA M5U methyltransferase family.</text>
</comment>
<feature type="binding site" evidence="4">
    <location>
        <position position="281"/>
    </location>
    <ligand>
        <name>S-adenosyl-L-methionine</name>
        <dbReference type="ChEBI" id="CHEBI:59789"/>
    </ligand>
</feature>
<evidence type="ECO:0000256" key="4">
    <source>
        <dbReference type="PROSITE-ProRule" id="PRU01024"/>
    </source>
</evidence>
<dbReference type="CDD" id="cd02440">
    <property type="entry name" value="AdoMet_MTases"/>
    <property type="match status" value="1"/>
</dbReference>
<dbReference type="Gene3D" id="2.40.50.1070">
    <property type="match status" value="1"/>
</dbReference>
<proteinExistence type="inferred from homology"/>
<dbReference type="InterPro" id="IPR010280">
    <property type="entry name" value="U5_MeTrfase_fam"/>
</dbReference>
<accession>A0ABY4N8N5</accession>
<keyword evidence="1 4" id="KW-0489">Methyltransferase</keyword>
<evidence type="ECO:0000313" key="7">
    <source>
        <dbReference type="Proteomes" id="UP001055868"/>
    </source>
</evidence>
<dbReference type="InterPro" id="IPR012340">
    <property type="entry name" value="NA-bd_OB-fold"/>
</dbReference>
<dbReference type="Pfam" id="PF05958">
    <property type="entry name" value="tRNA_U5-meth_tr"/>
    <property type="match status" value="1"/>
</dbReference>
<feature type="binding site" evidence="4">
    <location>
        <position position="310"/>
    </location>
    <ligand>
        <name>S-adenosyl-L-methionine</name>
        <dbReference type="ChEBI" id="CHEBI:59789"/>
    </ligand>
</feature>
<gene>
    <name evidence="6" type="ORF">M4486_06370</name>
</gene>
<protein>
    <submittedName>
        <fullName evidence="6">TRAM domain-containing protein</fullName>
    </submittedName>
</protein>
<keyword evidence="3 4" id="KW-0949">S-adenosyl-L-methionine</keyword>
<evidence type="ECO:0000313" key="6">
    <source>
        <dbReference type="EMBL" id="UQN30917.1"/>
    </source>
</evidence>
<dbReference type="Pfam" id="PF01938">
    <property type="entry name" value="TRAM"/>
    <property type="match status" value="1"/>
</dbReference>
<name>A0ABY4N8N5_9MICO</name>
<reference evidence="6" key="1">
    <citation type="submission" date="2022-05" db="EMBL/GenBank/DDBJ databases">
        <title>Genomic analysis of Brachybacterium sp. CBA3104.</title>
        <authorList>
            <person name="Roh S.W."/>
            <person name="Kim Y.B."/>
            <person name="Kim Y."/>
        </authorList>
    </citation>
    <scope>NUCLEOTIDE SEQUENCE</scope>
    <source>
        <strain evidence="6">CBA3104</strain>
    </source>
</reference>
<feature type="active site" description="Nucleophile" evidence="4">
    <location>
        <position position="404"/>
    </location>
</feature>
<dbReference type="SUPFAM" id="SSF50249">
    <property type="entry name" value="Nucleic acid-binding proteins"/>
    <property type="match status" value="1"/>
</dbReference>
<dbReference type="SUPFAM" id="SSF53335">
    <property type="entry name" value="S-adenosyl-L-methionine-dependent methyltransferases"/>
    <property type="match status" value="1"/>
</dbReference>
<evidence type="ECO:0000256" key="3">
    <source>
        <dbReference type="ARBA" id="ARBA00022691"/>
    </source>
</evidence>
<evidence type="ECO:0000256" key="2">
    <source>
        <dbReference type="ARBA" id="ARBA00022679"/>
    </source>
</evidence>
<sequence>MARDMRRAASAEPERTALGRLLTLTVGAPAAGGTFVARHEGRVVFVRGAVPGETVVARLLEDAKNSAKARFWRAETLEILDPSPDRVPSVWPEAGTDGVGGAEWAHIGLHAQRRLATEVLQDLLRRAGVSTLATEEAQVEPAPHDTDGLGWRTRVRLTRGADGLLGMRGWRSHEVHPVGENPLAAVEIRELGLPDLALPDAVEAVDAVAPSVGRPAVVLIGRGLSAAGAGASGGFEVPEGLEGVDLAVQGPTGLTAVSGDGMVTEEVLGRRFRVGATGFWQVHRQAPEVLTSVVLRDMEAREGDTVWDLFGGVGLFAAALADEVGSAGRVLSVEGDRRAGALAEENLAALPQASAETADVTAWVRAQEKDPDRVVIDPPRAGLGPELMTMLCARTRERIVYVSCEPSTLARDLKAAEEAGWRVEDLRAFDLFPHTHHIESVAVLTRAS</sequence>
<keyword evidence="7" id="KW-1185">Reference proteome</keyword>
<dbReference type="EMBL" id="CP097218">
    <property type="protein sequence ID" value="UQN30917.1"/>
    <property type="molecule type" value="Genomic_DNA"/>
</dbReference>
<keyword evidence="2 4" id="KW-0808">Transferase</keyword>
<feature type="binding site" evidence="4">
    <location>
        <position position="377"/>
    </location>
    <ligand>
        <name>S-adenosyl-L-methionine</name>
        <dbReference type="ChEBI" id="CHEBI:59789"/>
    </ligand>
</feature>
<organism evidence="6 7">
    <name type="scientific">Brachybacterium kimchii</name>
    <dbReference type="NCBI Taxonomy" id="2942909"/>
    <lineage>
        <taxon>Bacteria</taxon>
        <taxon>Bacillati</taxon>
        <taxon>Actinomycetota</taxon>
        <taxon>Actinomycetes</taxon>
        <taxon>Micrococcales</taxon>
        <taxon>Dermabacteraceae</taxon>
        <taxon>Brachybacterium</taxon>
    </lineage>
</organism>
<feature type="binding site" evidence="4">
    <location>
        <position position="334"/>
    </location>
    <ligand>
        <name>S-adenosyl-L-methionine</name>
        <dbReference type="ChEBI" id="CHEBI:59789"/>
    </ligand>
</feature>
<dbReference type="Proteomes" id="UP001055868">
    <property type="component" value="Chromosome"/>
</dbReference>